<name>A0A1J9QGV2_9EURO</name>
<sequence>MATPMVNGPLHSEGRKSTYTTTALKRWSCQSGGELPAVPHIKAIHVYDFDNTLFSSPLPNPQLWNGPTIGFLSTYECFANGGWWHDPNILTATGRGIEAEEETGWKGWWNEQIVQLVELSMQQKDALTVLLTGRAEGPFENIIKRMVKSRKLAFDLVCLKPEVGPNSQRFSTTMNFKQTFLEDLVLTYKHADEIRIYEDRIKHVKGFREYFEKLNRALQPGPPAAARKPINAEVIQVAEEAAYLSPVTEAAEVQRMINSHNKVLTSTSGNTTKSPYGRLRIKRTIFFTGYLLSNTDSSRIINYVLNPLIPPNLSDSNDMKYLANSILITPRPASKSILERVGGIGKTVRWRITDTGIFENKLWAARVTPVLDSEIIYTENPEPVMVLAMRKGARPIDAGRIRNWQPVIEDNALVFDATVGQKMALKIEEEHPDEGEWETLPFNKGSNKRKLMQQNLREDEGAPLPSYLREGNNNNNGSNSYNNLNNANTNANANANMGTTINNNMRDREPSSRNYPPHPHSHTQPYPQVPHSSSHAHQEHPHYQSRNNPSYPRHHDESAGGGGDRGRYYGDDGPPPRRGGGGPSTSYRGSRGRGRSGRGRGRGRGGGGGGGRDGPPGSHQYRSLDDHTTGGGGGGGGYDGPGAGDERGFRGGGGPVMNY</sequence>
<dbReference type="VEuPathDB" id="FungiDB:AJ78_05222"/>
<proteinExistence type="predicted"/>
<feature type="compositionally biased region" description="Basic and acidic residues" evidence="1">
    <location>
        <begin position="553"/>
        <end position="570"/>
    </location>
</feature>
<evidence type="ECO:0000256" key="1">
    <source>
        <dbReference type="SAM" id="MobiDB-lite"/>
    </source>
</evidence>
<feature type="compositionally biased region" description="Gly residues" evidence="1">
    <location>
        <begin position="650"/>
        <end position="659"/>
    </location>
</feature>
<dbReference type="OrthoDB" id="5596992at2759"/>
<dbReference type="PANTHER" id="PTHR10335">
    <property type="entry name" value="RRNA 2-O-METHYLTRANSFERASE FIBRILLARIN"/>
    <property type="match status" value="1"/>
</dbReference>
<protein>
    <recommendedName>
        <fullName evidence="2">Swiss Army Knife RNA repair protein HAD domain-containing protein</fullName>
    </recommendedName>
</protein>
<feature type="compositionally biased region" description="Polar residues" evidence="1">
    <location>
        <begin position="522"/>
        <end position="535"/>
    </location>
</feature>
<dbReference type="GO" id="GO:0031428">
    <property type="term" value="C:box C/D methylation guide snoRNP complex"/>
    <property type="evidence" value="ECO:0007669"/>
    <property type="project" value="TreeGrafter"/>
</dbReference>
<dbReference type="GO" id="GO:0003723">
    <property type="term" value="F:RNA binding"/>
    <property type="evidence" value="ECO:0007669"/>
    <property type="project" value="TreeGrafter"/>
</dbReference>
<dbReference type="GO" id="GO:1990259">
    <property type="term" value="F:histone H2AQ104 methyltransferase activity"/>
    <property type="evidence" value="ECO:0007669"/>
    <property type="project" value="TreeGrafter"/>
</dbReference>
<dbReference type="PANTHER" id="PTHR10335:SF23">
    <property type="entry name" value="OB FOLD-CONTAINING PROTEIN, NUCLEIC ACID BINDING"/>
    <property type="match status" value="1"/>
</dbReference>
<feature type="compositionally biased region" description="Gly residues" evidence="1">
    <location>
        <begin position="629"/>
        <end position="643"/>
    </location>
</feature>
<dbReference type="GO" id="GO:0032040">
    <property type="term" value="C:small-subunit processome"/>
    <property type="evidence" value="ECO:0007669"/>
    <property type="project" value="TreeGrafter"/>
</dbReference>
<dbReference type="Pfam" id="PF10307">
    <property type="entry name" value="HAD_SAK_1"/>
    <property type="match status" value="1"/>
</dbReference>
<dbReference type="EMBL" id="LGRN01000220">
    <property type="protein sequence ID" value="OJD14421.1"/>
    <property type="molecule type" value="Genomic_DNA"/>
</dbReference>
<feature type="compositionally biased region" description="Basic residues" evidence="1">
    <location>
        <begin position="590"/>
        <end position="603"/>
    </location>
</feature>
<accession>A0A1J9QGV2</accession>
<evidence type="ECO:0000313" key="4">
    <source>
        <dbReference type="Proteomes" id="UP000182235"/>
    </source>
</evidence>
<reference evidence="3 4" key="1">
    <citation type="submission" date="2015-07" db="EMBL/GenBank/DDBJ databases">
        <title>Emmonsia species relationships and genome sequence.</title>
        <authorList>
            <consortium name="The Broad Institute Genomics Platform"/>
            <person name="Cuomo C.A."/>
            <person name="Munoz J.F."/>
            <person name="Imamovic A."/>
            <person name="Priest M.E."/>
            <person name="Young S."/>
            <person name="Clay O.K."/>
            <person name="McEwen J.G."/>
        </authorList>
    </citation>
    <scope>NUCLEOTIDE SEQUENCE [LARGE SCALE GENOMIC DNA]</scope>
    <source>
        <strain evidence="3 4">UAMH 9510</strain>
    </source>
</reference>
<feature type="compositionally biased region" description="Gly residues" evidence="1">
    <location>
        <begin position="604"/>
        <end position="614"/>
    </location>
</feature>
<dbReference type="AlphaFoldDB" id="A0A1J9QGV2"/>
<keyword evidence="4" id="KW-1185">Reference proteome</keyword>
<evidence type="ECO:0000259" key="2">
    <source>
        <dbReference type="Pfam" id="PF10307"/>
    </source>
</evidence>
<feature type="region of interest" description="Disordered" evidence="1">
    <location>
        <begin position="429"/>
        <end position="659"/>
    </location>
</feature>
<dbReference type="InterPro" id="IPR018812">
    <property type="entry name" value="SAK_HAD"/>
</dbReference>
<dbReference type="Proteomes" id="UP000182235">
    <property type="component" value="Unassembled WGS sequence"/>
</dbReference>
<dbReference type="GO" id="GO:0000494">
    <property type="term" value="P:box C/D sno(s)RNA 3'-end processing"/>
    <property type="evidence" value="ECO:0007669"/>
    <property type="project" value="TreeGrafter"/>
</dbReference>
<gene>
    <name evidence="3" type="ORF">AJ78_05222</name>
</gene>
<feature type="domain" description="Swiss Army Knife RNA repair protein HAD" evidence="2">
    <location>
        <begin position="56"/>
        <end position="262"/>
    </location>
</feature>
<comment type="caution">
    <text evidence="3">The sequence shown here is derived from an EMBL/GenBank/DDBJ whole genome shotgun (WGS) entry which is preliminary data.</text>
</comment>
<organism evidence="3 4">
    <name type="scientific">Emergomyces pasteurianus Ep9510</name>
    <dbReference type="NCBI Taxonomy" id="1447872"/>
    <lineage>
        <taxon>Eukaryota</taxon>
        <taxon>Fungi</taxon>
        <taxon>Dikarya</taxon>
        <taxon>Ascomycota</taxon>
        <taxon>Pezizomycotina</taxon>
        <taxon>Eurotiomycetes</taxon>
        <taxon>Eurotiomycetidae</taxon>
        <taxon>Onygenales</taxon>
        <taxon>Ajellomycetaceae</taxon>
        <taxon>Emergomyces</taxon>
    </lineage>
</organism>
<evidence type="ECO:0000313" key="3">
    <source>
        <dbReference type="EMBL" id="OJD14421.1"/>
    </source>
</evidence>
<dbReference type="GO" id="GO:0008649">
    <property type="term" value="F:rRNA methyltransferase activity"/>
    <property type="evidence" value="ECO:0007669"/>
    <property type="project" value="TreeGrafter"/>
</dbReference>
<feature type="compositionally biased region" description="Low complexity" evidence="1">
    <location>
        <begin position="471"/>
        <end position="504"/>
    </location>
</feature>